<dbReference type="PANTHER" id="PTHR12788">
    <property type="entry name" value="PROTEIN-TYROSINE SULFOTRANSFERASE 2"/>
    <property type="match status" value="1"/>
</dbReference>
<dbReference type="InterPro" id="IPR026634">
    <property type="entry name" value="TPST-like"/>
</dbReference>
<protein>
    <submittedName>
        <fullName evidence="2">Sulfotransferase family protein</fullName>
    </submittedName>
</protein>
<dbReference type="Pfam" id="PF13469">
    <property type="entry name" value="Sulfotransfer_3"/>
    <property type="match status" value="1"/>
</dbReference>
<dbReference type="GO" id="GO:0008476">
    <property type="term" value="F:protein-tyrosine sulfotransferase activity"/>
    <property type="evidence" value="ECO:0007669"/>
    <property type="project" value="InterPro"/>
</dbReference>
<comment type="caution">
    <text evidence="2">The sequence shown here is derived from an EMBL/GenBank/DDBJ whole genome shotgun (WGS) entry which is preliminary data.</text>
</comment>
<dbReference type="Gene3D" id="3.40.50.300">
    <property type="entry name" value="P-loop containing nucleotide triphosphate hydrolases"/>
    <property type="match status" value="1"/>
</dbReference>
<evidence type="ECO:0000256" key="1">
    <source>
        <dbReference type="ARBA" id="ARBA00022679"/>
    </source>
</evidence>
<organism evidence="2 3">
    <name type="scientific">Sulfurirhabdus autotrophica</name>
    <dbReference type="NCBI Taxonomy" id="1706046"/>
    <lineage>
        <taxon>Bacteria</taxon>
        <taxon>Pseudomonadati</taxon>
        <taxon>Pseudomonadota</taxon>
        <taxon>Betaproteobacteria</taxon>
        <taxon>Nitrosomonadales</taxon>
        <taxon>Sulfuricellaceae</taxon>
        <taxon>Sulfurirhabdus</taxon>
    </lineage>
</organism>
<dbReference type="InterPro" id="IPR027417">
    <property type="entry name" value="P-loop_NTPase"/>
</dbReference>
<proteinExistence type="predicted"/>
<dbReference type="SUPFAM" id="SSF52540">
    <property type="entry name" value="P-loop containing nucleoside triphosphate hydrolases"/>
    <property type="match status" value="1"/>
</dbReference>
<dbReference type="PANTHER" id="PTHR12788:SF10">
    <property type="entry name" value="PROTEIN-TYROSINE SULFOTRANSFERASE"/>
    <property type="match status" value="1"/>
</dbReference>
<dbReference type="EMBL" id="SMCO01000004">
    <property type="protein sequence ID" value="TCV88128.1"/>
    <property type="molecule type" value="Genomic_DNA"/>
</dbReference>
<name>A0A4R3YAT3_9PROT</name>
<evidence type="ECO:0000313" key="3">
    <source>
        <dbReference type="Proteomes" id="UP000295367"/>
    </source>
</evidence>
<keyword evidence="3" id="KW-1185">Reference proteome</keyword>
<evidence type="ECO:0000313" key="2">
    <source>
        <dbReference type="EMBL" id="TCV88128.1"/>
    </source>
</evidence>
<dbReference type="AlphaFoldDB" id="A0A4R3YAT3"/>
<dbReference type="Proteomes" id="UP000295367">
    <property type="component" value="Unassembled WGS sequence"/>
</dbReference>
<dbReference type="OrthoDB" id="9777890at2"/>
<keyword evidence="1 2" id="KW-0808">Transferase</keyword>
<accession>A0A4R3YAT3</accession>
<sequence>MNMQRAPKGPVFIVGAPRSGTTLLQYMLRSHPALSLPTGESHFFIPLYRHASQFGDLSLPENVEQVLNVMEAQSAEFLHTDMHGLKFNVENLARDFVAEGRQSVRDIISGLFEKNAAGEGKPRWCDKTPYYVMHIPKLLEWWPDAQIIHIVRDGRDVALSMFARRHDFRVYNTYLAAKQWEQYVDNGHMSGQQVPEGQYMELRYEDMISDQKAALQKICGFLGEAYSDDLLEYKKSGTAGKTPLLQKPIQKDNQDKWKCEMTPWQIRVFESAAAATLKNFGYTLTTSAHRLPLVLRVYYRWQNALSTAWYRKFGPKKKPWSPHSPS</sequence>
<gene>
    <name evidence="2" type="ORF">EDC63_10485</name>
</gene>
<reference evidence="2 3" key="1">
    <citation type="submission" date="2019-03" db="EMBL/GenBank/DDBJ databases">
        <title>Genomic Encyclopedia of Type Strains, Phase IV (KMG-IV): sequencing the most valuable type-strain genomes for metagenomic binning, comparative biology and taxonomic classification.</title>
        <authorList>
            <person name="Goeker M."/>
        </authorList>
    </citation>
    <scope>NUCLEOTIDE SEQUENCE [LARGE SCALE GENOMIC DNA]</scope>
    <source>
        <strain evidence="2 3">DSM 100309</strain>
    </source>
</reference>